<dbReference type="InterPro" id="IPR035461">
    <property type="entry name" value="GmhA/DiaA"/>
</dbReference>
<protein>
    <submittedName>
        <fullName evidence="2">SIS domain-containing protein</fullName>
    </submittedName>
</protein>
<gene>
    <name evidence="2" type="ORF">NYF23_03325</name>
</gene>
<dbReference type="InterPro" id="IPR001347">
    <property type="entry name" value="SIS_dom"/>
</dbReference>
<dbReference type="InterPro" id="IPR046348">
    <property type="entry name" value="SIS_dom_sf"/>
</dbReference>
<evidence type="ECO:0000313" key="3">
    <source>
        <dbReference type="Proteomes" id="UP001059934"/>
    </source>
</evidence>
<dbReference type="PANTHER" id="PTHR30390:SF8">
    <property type="entry name" value="SUGAR ISOMERASE (SIS)"/>
    <property type="match status" value="1"/>
</dbReference>
<dbReference type="EMBL" id="CP103416">
    <property type="protein sequence ID" value="UVW35650.1"/>
    <property type="molecule type" value="Genomic_DNA"/>
</dbReference>
<organism evidence="2 3">
    <name type="scientific">SAR92 clade bacterium H455</name>
    <dbReference type="NCBI Taxonomy" id="2974818"/>
    <lineage>
        <taxon>Bacteria</taxon>
        <taxon>Pseudomonadati</taxon>
        <taxon>Pseudomonadota</taxon>
        <taxon>Gammaproteobacteria</taxon>
        <taxon>Cellvibrionales</taxon>
        <taxon>Porticoccaceae</taxon>
        <taxon>SAR92 clade</taxon>
    </lineage>
</organism>
<dbReference type="InterPro" id="IPR050099">
    <property type="entry name" value="SIS_GmhA/DiaA_subfam"/>
</dbReference>
<feature type="domain" description="SIS" evidence="1">
    <location>
        <begin position="29"/>
        <end position="192"/>
    </location>
</feature>
<dbReference type="PROSITE" id="PS51464">
    <property type="entry name" value="SIS"/>
    <property type="match status" value="1"/>
</dbReference>
<accession>A0ABY5TP79</accession>
<dbReference type="Gene3D" id="3.40.50.10490">
    <property type="entry name" value="Glucose-6-phosphate isomerase like protein, domain 1"/>
    <property type="match status" value="1"/>
</dbReference>
<dbReference type="Proteomes" id="UP001059934">
    <property type="component" value="Chromosome"/>
</dbReference>
<dbReference type="CDD" id="cd05006">
    <property type="entry name" value="SIS_GmhA"/>
    <property type="match status" value="1"/>
</dbReference>
<dbReference type="SUPFAM" id="SSF53697">
    <property type="entry name" value="SIS domain"/>
    <property type="match status" value="1"/>
</dbReference>
<dbReference type="Pfam" id="PF13580">
    <property type="entry name" value="SIS_2"/>
    <property type="match status" value="1"/>
</dbReference>
<evidence type="ECO:0000259" key="1">
    <source>
        <dbReference type="PROSITE" id="PS51464"/>
    </source>
</evidence>
<reference evidence="2" key="1">
    <citation type="submission" date="2022-08" db="EMBL/GenBank/DDBJ databases">
        <title>Catabolic pathway analysis in culturable SAR92 clade bacteria reveals their overlooked roles in DMSP degradation in coastal seas.</title>
        <authorList>
            <person name="He X."/>
            <person name="Zhang X."/>
            <person name="Zhang Y."/>
        </authorList>
    </citation>
    <scope>NUCLEOTIDE SEQUENCE</scope>
    <source>
        <strain evidence="2">H455</strain>
    </source>
</reference>
<proteinExistence type="predicted"/>
<dbReference type="PANTHER" id="PTHR30390">
    <property type="entry name" value="SEDOHEPTULOSE 7-PHOSPHATE ISOMERASE / DNAA INITIATOR-ASSOCIATING FACTOR FOR REPLICATION INITIATION"/>
    <property type="match status" value="1"/>
</dbReference>
<name>A0ABY5TP79_9GAMM</name>
<sequence>MDFMEFVEDYYQQYIRVLNAFDKLSLEPVLDTFLDVRDKGGTLWVAGNGGSAAIGDHTVCDVTKGTHTEGEPTIKSISLTSNTAMLTALGNDLDYEQVFSQQLKYYLGKNDALLLVSSSGNSPNVVKACEYANSRGVPTIAFVGFKGGKLRDIAKHCVWIPIENYGMAEDAHQSLMHVTTQYIMAYANQRVAAEAQCD</sequence>
<keyword evidence="3" id="KW-1185">Reference proteome</keyword>
<evidence type="ECO:0000313" key="2">
    <source>
        <dbReference type="EMBL" id="UVW35650.1"/>
    </source>
</evidence>